<dbReference type="PANTHER" id="PTHR43277">
    <property type="entry name" value="ARGININE DECARBOXYLASE"/>
    <property type="match status" value="1"/>
</dbReference>
<dbReference type="InterPro" id="IPR008286">
    <property type="entry name" value="Prn/Lys/Arg_de-COase_C"/>
</dbReference>
<dbReference type="Gene3D" id="3.90.1150.10">
    <property type="entry name" value="Aspartate Aminotransferase, domain 1"/>
    <property type="match status" value="1"/>
</dbReference>
<comment type="similarity">
    <text evidence="2">Belongs to the Orn/Lys/Arg decarboxylase class-I family.</text>
</comment>
<protein>
    <submittedName>
        <fullName evidence="7">Aminotransferase class I/II-fold pyridoxal phosphate-dependent enzyme</fullName>
    </submittedName>
</protein>
<dbReference type="Gene3D" id="3.40.640.10">
    <property type="entry name" value="Type I PLP-dependent aspartate aminotransferase-like (Major domain)"/>
    <property type="match status" value="1"/>
</dbReference>
<evidence type="ECO:0000256" key="2">
    <source>
        <dbReference type="ARBA" id="ARBA00010671"/>
    </source>
</evidence>
<dbReference type="RefSeq" id="WP_089198354.1">
    <property type="nucleotide sequence ID" value="NZ_NHRJ02000001.1"/>
</dbReference>
<keyword evidence="4" id="KW-0663">Pyridoxal phosphate</keyword>
<sequence length="491" mass="54107">MAVDHQRTPLFSALKEHAERNPVQFHIPGHKKGVGMDPEFRRFIGDNALSIDLINIAPLDDLHQPTGVIEEAQRMAADAFGADYTFFSVQGTSGAIMTMILSVCSEGDKIIVPRNVHKSVMSAIIFAGAKPVFVSPVRDENLGIEHGVTTRSIRRALEKHPDAKAVLVINPTYYGVCANLKEIVDLVHSYDMPVLVDEAHGVLIHFSDKLPISAMDAGADMAATSVHKLGGSLTQSSVLNVKAGRVNPARVKTMMSMLTTTSTSYILLASLDTARRHLALNGAEMAEHAIELAQYARRTINEIPGLSCFGEDILGTEATYDYDPTKVNIHVRHLGITGYDAENWLRERYNIEVELSDMYNILCLITPGDTREDIDTLLTALRELSRENYSLRPATELVIKIPKIPQLTLSPRDAFYGDTETIPFKASADRIIAEFIYVYPPGIPILLPGEVISQDLIDYITEHVDVGLPVKGPEDRSIQNVKVIVETNAIF</sequence>
<dbReference type="SUPFAM" id="SSF53383">
    <property type="entry name" value="PLP-dependent transferases"/>
    <property type="match status" value="1"/>
</dbReference>
<dbReference type="Pfam" id="PF03711">
    <property type="entry name" value="OKR_DC_1_C"/>
    <property type="match status" value="1"/>
</dbReference>
<comment type="cofactor">
    <cofactor evidence="1">
        <name>pyridoxal 5'-phosphate</name>
        <dbReference type="ChEBI" id="CHEBI:597326"/>
    </cofactor>
</comment>
<keyword evidence="7" id="KW-0032">Aminotransferase</keyword>
<dbReference type="InterPro" id="IPR015421">
    <property type="entry name" value="PyrdxlP-dep_Trfase_major"/>
</dbReference>
<evidence type="ECO:0000256" key="4">
    <source>
        <dbReference type="ARBA" id="ARBA00022898"/>
    </source>
</evidence>
<dbReference type="AlphaFoldDB" id="A0A2W1NF43"/>
<evidence type="ECO:0000259" key="6">
    <source>
        <dbReference type="PROSITE" id="PS00703"/>
    </source>
</evidence>
<comment type="caution">
    <text evidence="7">The sequence shown here is derived from an EMBL/GenBank/DDBJ whole genome shotgun (WGS) entry which is preliminary data.</text>
</comment>
<proteinExistence type="inferred from homology"/>
<keyword evidence="7" id="KW-0808">Transferase</keyword>
<keyword evidence="8" id="KW-1185">Reference proteome</keyword>
<gene>
    <name evidence="7" type="ORF">CBW46_002050</name>
</gene>
<dbReference type="Pfam" id="PF01276">
    <property type="entry name" value="OKR_DC_1"/>
    <property type="match status" value="1"/>
</dbReference>
<dbReference type="InterPro" id="IPR015424">
    <property type="entry name" value="PyrdxlP-dep_Trfase"/>
</dbReference>
<dbReference type="OrthoDB" id="9815233at2"/>
<evidence type="ECO:0000313" key="8">
    <source>
        <dbReference type="Proteomes" id="UP000214746"/>
    </source>
</evidence>
<dbReference type="CDD" id="cd00615">
    <property type="entry name" value="Orn_deC_like"/>
    <property type="match status" value="1"/>
</dbReference>
<evidence type="ECO:0000256" key="1">
    <source>
        <dbReference type="ARBA" id="ARBA00001933"/>
    </source>
</evidence>
<dbReference type="Proteomes" id="UP000214746">
    <property type="component" value="Unassembled WGS sequence"/>
</dbReference>
<dbReference type="GO" id="GO:0016831">
    <property type="term" value="F:carboxy-lyase activity"/>
    <property type="evidence" value="ECO:0007669"/>
    <property type="project" value="UniProtKB-KW"/>
</dbReference>
<reference evidence="7" key="1">
    <citation type="submission" date="2018-06" db="EMBL/GenBank/DDBJ databases">
        <title>Paenibacillus xerothermodurans sp. nov. an extremely dry heat resistant spore forming bacterium isolated from the soil of Cape Canaveral, Florida.</title>
        <authorList>
            <person name="Seuylemezian A."/>
            <person name="Kaur N."/>
            <person name="Patil P."/>
            <person name="Patil P."/>
            <person name="Mayilraj S."/>
            <person name="Vaishampayan P."/>
        </authorList>
    </citation>
    <scope>NUCLEOTIDE SEQUENCE [LARGE SCALE GENOMIC DNA]</scope>
    <source>
        <strain evidence="7">ATCC 27380</strain>
    </source>
</reference>
<evidence type="ECO:0000313" key="7">
    <source>
        <dbReference type="EMBL" id="PZE22584.1"/>
    </source>
</evidence>
<accession>A0A2W1NF43</accession>
<dbReference type="InterPro" id="IPR000310">
    <property type="entry name" value="Orn/Lys/Arg_deCO2ase_major_dom"/>
</dbReference>
<name>A0A2W1NF43_PAEXE</name>
<keyword evidence="5" id="KW-0456">Lyase</keyword>
<dbReference type="EMBL" id="NHRJ02000001">
    <property type="protein sequence ID" value="PZE22584.1"/>
    <property type="molecule type" value="Genomic_DNA"/>
</dbReference>
<evidence type="ECO:0000256" key="3">
    <source>
        <dbReference type="ARBA" id="ARBA00022793"/>
    </source>
</evidence>
<dbReference type="SUPFAM" id="SSF55904">
    <property type="entry name" value="Ornithine decarboxylase C-terminal domain"/>
    <property type="match status" value="1"/>
</dbReference>
<dbReference type="InterPro" id="IPR015422">
    <property type="entry name" value="PyrdxlP-dep_Trfase_small"/>
</dbReference>
<evidence type="ECO:0000256" key="5">
    <source>
        <dbReference type="ARBA" id="ARBA00023239"/>
    </source>
</evidence>
<dbReference type="PANTHER" id="PTHR43277:SF4">
    <property type="entry name" value="ARGININE DECARBOXYLASE"/>
    <property type="match status" value="1"/>
</dbReference>
<dbReference type="InterPro" id="IPR052357">
    <property type="entry name" value="Orn_Lys_Arg_decarboxylase-I"/>
</dbReference>
<dbReference type="Gene3D" id="3.90.105.10">
    <property type="entry name" value="Molybdopterin biosynthesis moea protein, domain 2"/>
    <property type="match status" value="1"/>
</dbReference>
<keyword evidence="3" id="KW-0210">Decarboxylase</keyword>
<dbReference type="PROSITE" id="PS00703">
    <property type="entry name" value="OKR_DC_1"/>
    <property type="match status" value="1"/>
</dbReference>
<feature type="domain" description="Orn/Lys/Arg decarboxylases family 1 pyridoxal-P attachment site" evidence="6">
    <location>
        <begin position="223"/>
        <end position="237"/>
    </location>
</feature>
<dbReference type="GO" id="GO:0008483">
    <property type="term" value="F:transaminase activity"/>
    <property type="evidence" value="ECO:0007669"/>
    <property type="project" value="UniProtKB-KW"/>
</dbReference>
<dbReference type="InterPro" id="IPR036633">
    <property type="entry name" value="Prn/Lys/Arg_de-COase_C_sf"/>
</dbReference>
<organism evidence="7 8">
    <name type="scientific">Paenibacillus xerothermodurans</name>
    <dbReference type="NCBI Taxonomy" id="1977292"/>
    <lineage>
        <taxon>Bacteria</taxon>
        <taxon>Bacillati</taxon>
        <taxon>Bacillota</taxon>
        <taxon>Bacilli</taxon>
        <taxon>Bacillales</taxon>
        <taxon>Paenibacillaceae</taxon>
        <taxon>Paenibacillus</taxon>
    </lineage>
</organism>